<dbReference type="Pfam" id="PF00015">
    <property type="entry name" value="MCPsignal"/>
    <property type="match status" value="1"/>
</dbReference>
<keyword evidence="3" id="KW-0145">Chemotaxis</keyword>
<keyword evidence="5 10" id="KW-1133">Transmembrane helix</keyword>
<comment type="subcellular location">
    <subcellularLocation>
        <location evidence="1">Cell membrane</location>
        <topology evidence="1">Multi-pass membrane protein</topology>
    </subcellularLocation>
</comment>
<gene>
    <name evidence="13" type="ORF">FYJ78_00865</name>
</gene>
<evidence type="ECO:0000313" key="13">
    <source>
        <dbReference type="EMBL" id="MSV23766.1"/>
    </source>
</evidence>
<protein>
    <submittedName>
        <fullName evidence="13">HAMP domain-containing protein</fullName>
    </submittedName>
</protein>
<keyword evidence="7 9" id="KW-0807">Transducer</keyword>
<dbReference type="CDD" id="cd11386">
    <property type="entry name" value="MCP_signal"/>
    <property type="match status" value="1"/>
</dbReference>
<comment type="caution">
    <text evidence="13">The sequence shown here is derived from an EMBL/GenBank/DDBJ whole genome shotgun (WGS) entry which is preliminary data.</text>
</comment>
<evidence type="ECO:0000256" key="5">
    <source>
        <dbReference type="ARBA" id="ARBA00022989"/>
    </source>
</evidence>
<keyword evidence="2" id="KW-1003">Cell membrane</keyword>
<dbReference type="SMART" id="SM00283">
    <property type="entry name" value="MA"/>
    <property type="match status" value="1"/>
</dbReference>
<dbReference type="PANTHER" id="PTHR32089">
    <property type="entry name" value="METHYL-ACCEPTING CHEMOTAXIS PROTEIN MCPB"/>
    <property type="match status" value="1"/>
</dbReference>
<sequence>MNFEKIRNALPQTAVVGAQSIRAKLLMLVLPVVAIGLVVLSVVIYRYMSDVLDRQILESAIVSTQDTSDAIGTWMNERKLETQQAASAYSQSGGDSGAVVQANVPRWKLMKEQFARSYDYVGYVPLDGTATLWQEGKSGAGSRSIRSDAAYADVLKGDKDQLVTKPAFNDAGKVSFVVASALKAQDGHRTGMVTAGVLLDEVEERAENLHFGDNGYSILVTGDGTYLYSPDAADILQKNIEDSSDPAMQDLGRRMLSGRADMVRFTRQTGEKMVAIYYPVPGTGWSLATIAYEDELFAPAMNALKIMAGISLLLLLLISLGIVLAIHYITKPLKGMMEEMHLLAGGDFSERPSQRHSEDELGRLADAMQSMRAAVAKVIVTVRDSASSLAASVEEMNATTSQSAQASSQIAESITEVAAGASDQLEAVNRTTEAMAKFNGDIEDITRLTHHAADKGHEASDVAQAGGEKLWQAIEQIKRIAESSEESTRKVTELGKRSDEIGNIVGTISDIADQTNLLALNAAIEAARAGEAGRGFAVVADEVRKLAESSQESASRIADLIAVIQKDTQTVVEGIRHGGETVKAGTETILSTGESFESIVTIVEEVSAQLDGINQAVRRVSESGQTIDENVRTMEKSSQQTAQQAENVSATTEEQTAAVHELADASQTLAKMAEELQENVRQFRL</sequence>
<dbReference type="GO" id="GO:0007165">
    <property type="term" value="P:signal transduction"/>
    <property type="evidence" value="ECO:0007669"/>
    <property type="project" value="UniProtKB-KW"/>
</dbReference>
<dbReference type="SMART" id="SM00304">
    <property type="entry name" value="HAMP"/>
    <property type="match status" value="3"/>
</dbReference>
<dbReference type="InterPro" id="IPR004089">
    <property type="entry name" value="MCPsignal_dom"/>
</dbReference>
<dbReference type="CDD" id="cd06225">
    <property type="entry name" value="HAMP"/>
    <property type="match status" value="1"/>
</dbReference>
<proteinExistence type="inferred from homology"/>
<feature type="domain" description="Methyl-accepting transducer" evidence="11">
    <location>
        <begin position="399"/>
        <end position="656"/>
    </location>
</feature>
<dbReference type="EMBL" id="VUNL01000001">
    <property type="protein sequence ID" value="MSV23766.1"/>
    <property type="molecule type" value="Genomic_DNA"/>
</dbReference>
<evidence type="ECO:0000259" key="11">
    <source>
        <dbReference type="PROSITE" id="PS50111"/>
    </source>
</evidence>
<feature type="transmembrane region" description="Helical" evidence="10">
    <location>
        <begin position="304"/>
        <end position="330"/>
    </location>
</feature>
<organism evidence="13 14">
    <name type="scientific">Selenomonas montiformis</name>
    <dbReference type="NCBI Taxonomy" id="2652285"/>
    <lineage>
        <taxon>Bacteria</taxon>
        <taxon>Bacillati</taxon>
        <taxon>Bacillota</taxon>
        <taxon>Negativicutes</taxon>
        <taxon>Selenomonadales</taxon>
        <taxon>Selenomonadaceae</taxon>
        <taxon>Selenomonas</taxon>
    </lineage>
</organism>
<dbReference type="RefSeq" id="WP_154619510.1">
    <property type="nucleotide sequence ID" value="NZ_VUNL01000001.1"/>
</dbReference>
<dbReference type="InterPro" id="IPR033479">
    <property type="entry name" value="dCache_1"/>
</dbReference>
<evidence type="ECO:0000256" key="6">
    <source>
        <dbReference type="ARBA" id="ARBA00023136"/>
    </source>
</evidence>
<reference evidence="13 14" key="1">
    <citation type="submission" date="2019-08" db="EMBL/GenBank/DDBJ databases">
        <title>In-depth cultivation of the pig gut microbiome towards novel bacterial diversity and tailored functional studies.</title>
        <authorList>
            <person name="Wylensek D."/>
            <person name="Hitch T.C.A."/>
            <person name="Clavel T."/>
        </authorList>
    </citation>
    <scope>NUCLEOTIDE SEQUENCE [LARGE SCALE GENOMIC DNA]</scope>
    <source>
        <strain evidence="14">WCA-380-WT-3B3</strain>
    </source>
</reference>
<keyword evidence="14" id="KW-1185">Reference proteome</keyword>
<dbReference type="Gene3D" id="1.10.287.950">
    <property type="entry name" value="Methyl-accepting chemotaxis protein"/>
    <property type="match status" value="1"/>
</dbReference>
<dbReference type="SUPFAM" id="SSF58104">
    <property type="entry name" value="Methyl-accepting chemotaxis protein (MCP) signaling domain"/>
    <property type="match status" value="1"/>
</dbReference>
<feature type="transmembrane region" description="Helical" evidence="10">
    <location>
        <begin position="25"/>
        <end position="45"/>
    </location>
</feature>
<dbReference type="Pfam" id="PF00672">
    <property type="entry name" value="HAMP"/>
    <property type="match status" value="1"/>
</dbReference>
<comment type="similarity">
    <text evidence="8">Belongs to the methyl-accepting chemotaxis (MCP) protein family.</text>
</comment>
<accession>A0A6I2UWV5</accession>
<keyword evidence="6 10" id="KW-0472">Membrane</keyword>
<dbReference type="Pfam" id="PF02743">
    <property type="entry name" value="dCache_1"/>
    <property type="match status" value="1"/>
</dbReference>
<dbReference type="AlphaFoldDB" id="A0A6I2UWV5"/>
<evidence type="ECO:0000256" key="4">
    <source>
        <dbReference type="ARBA" id="ARBA00022692"/>
    </source>
</evidence>
<evidence type="ECO:0000256" key="3">
    <source>
        <dbReference type="ARBA" id="ARBA00022500"/>
    </source>
</evidence>
<evidence type="ECO:0000256" key="1">
    <source>
        <dbReference type="ARBA" id="ARBA00004651"/>
    </source>
</evidence>
<dbReference type="InterPro" id="IPR003660">
    <property type="entry name" value="HAMP_dom"/>
</dbReference>
<evidence type="ECO:0000256" key="9">
    <source>
        <dbReference type="PROSITE-ProRule" id="PRU00284"/>
    </source>
</evidence>
<evidence type="ECO:0000256" key="2">
    <source>
        <dbReference type="ARBA" id="ARBA00022475"/>
    </source>
</evidence>
<evidence type="ECO:0000256" key="7">
    <source>
        <dbReference type="ARBA" id="ARBA00023224"/>
    </source>
</evidence>
<evidence type="ECO:0000313" key="14">
    <source>
        <dbReference type="Proteomes" id="UP000430222"/>
    </source>
</evidence>
<dbReference type="CDD" id="cd12912">
    <property type="entry name" value="PDC2_MCP_like"/>
    <property type="match status" value="1"/>
</dbReference>
<keyword evidence="4 10" id="KW-0812">Transmembrane</keyword>
<evidence type="ECO:0000259" key="12">
    <source>
        <dbReference type="PROSITE" id="PS50885"/>
    </source>
</evidence>
<dbReference type="Gene3D" id="3.30.450.20">
    <property type="entry name" value="PAS domain"/>
    <property type="match status" value="1"/>
</dbReference>
<feature type="domain" description="HAMP" evidence="12">
    <location>
        <begin position="327"/>
        <end position="380"/>
    </location>
</feature>
<dbReference type="PANTHER" id="PTHR32089:SF114">
    <property type="entry name" value="METHYL-ACCEPTING CHEMOTAXIS PROTEIN MCPB"/>
    <property type="match status" value="1"/>
</dbReference>
<name>A0A6I2UWV5_9FIRM</name>
<evidence type="ECO:0000256" key="10">
    <source>
        <dbReference type="SAM" id="Phobius"/>
    </source>
</evidence>
<dbReference type="PROSITE" id="PS50111">
    <property type="entry name" value="CHEMOTAXIS_TRANSDUC_2"/>
    <property type="match status" value="1"/>
</dbReference>
<dbReference type="PROSITE" id="PS50885">
    <property type="entry name" value="HAMP"/>
    <property type="match status" value="1"/>
</dbReference>
<dbReference type="GO" id="GO:0006935">
    <property type="term" value="P:chemotaxis"/>
    <property type="evidence" value="ECO:0007669"/>
    <property type="project" value="UniProtKB-KW"/>
</dbReference>
<dbReference type="GO" id="GO:0005886">
    <property type="term" value="C:plasma membrane"/>
    <property type="evidence" value="ECO:0007669"/>
    <property type="project" value="UniProtKB-SubCell"/>
</dbReference>
<evidence type="ECO:0000256" key="8">
    <source>
        <dbReference type="ARBA" id="ARBA00029447"/>
    </source>
</evidence>
<dbReference type="Proteomes" id="UP000430222">
    <property type="component" value="Unassembled WGS sequence"/>
</dbReference>